<keyword evidence="1" id="KW-0472">Membrane</keyword>
<dbReference type="Proteomes" id="UP000199548">
    <property type="component" value="Unassembled WGS sequence"/>
</dbReference>
<dbReference type="STRING" id="420953.SAMN05192543_101827"/>
<organism evidence="1 2">
    <name type="scientific">Paraburkholderia megapolitana</name>
    <dbReference type="NCBI Taxonomy" id="420953"/>
    <lineage>
        <taxon>Bacteria</taxon>
        <taxon>Pseudomonadati</taxon>
        <taxon>Pseudomonadota</taxon>
        <taxon>Betaproteobacteria</taxon>
        <taxon>Burkholderiales</taxon>
        <taxon>Burkholderiaceae</taxon>
        <taxon>Paraburkholderia</taxon>
    </lineage>
</organism>
<name>A0A1I3EEA9_9BURK</name>
<accession>A0A1I3EEA9</accession>
<dbReference type="AlphaFoldDB" id="A0A1I3EEA9"/>
<reference evidence="1 2" key="1">
    <citation type="submission" date="2016-10" db="EMBL/GenBank/DDBJ databases">
        <authorList>
            <person name="de Groot N.N."/>
        </authorList>
    </citation>
    <scope>NUCLEOTIDE SEQUENCE [LARGE SCALE GENOMIC DNA]</scope>
    <source>
        <strain evidence="1 2">LMG 23650</strain>
    </source>
</reference>
<protein>
    <submittedName>
        <fullName evidence="1">Transmembrane transcriptional regulator (Anti-sigma factor RsiW)</fullName>
    </submittedName>
</protein>
<dbReference type="EMBL" id="FOQU01000001">
    <property type="protein sequence ID" value="SFH97310.1"/>
    <property type="molecule type" value="Genomic_DNA"/>
</dbReference>
<keyword evidence="1" id="KW-0812">Transmembrane</keyword>
<dbReference type="RefSeq" id="WP_177228242.1">
    <property type="nucleotide sequence ID" value="NZ_CP041743.1"/>
</dbReference>
<proteinExistence type="predicted"/>
<evidence type="ECO:0000313" key="2">
    <source>
        <dbReference type="Proteomes" id="UP000199548"/>
    </source>
</evidence>
<gene>
    <name evidence="1" type="ORF">SAMN05192543_101827</name>
</gene>
<evidence type="ECO:0000313" key="1">
    <source>
        <dbReference type="EMBL" id="SFH97310.1"/>
    </source>
</evidence>
<sequence length="305" mass="32058">MTIDETLLLAYVDGELPPTQRAEVETLVAGSDEAAEFVRMLRASQFDYRRAFAAQKLPPVPASLAQNIDALVQQHRGTHAAANADQVDGVPPTGTATPAATPAAAPVRSRLRGVPVWLAAACVAGAFCAGLLLRTGPLIGTAGDGMSPWVAAAAGYQRLYTRDTVAYTPVDPQRTASVIDEIRAKDHLALNVPDLSSAGLQFKAIQRLNFNNKPLVQIVYLPRKGPPVSLCVIGDPKPDAAVAARTVDSMHVITWRQAKVGYALLGNVSDIDLESIGRQIAGHGTNPLFGATAGPTAASWTSPDA</sequence>
<keyword evidence="2" id="KW-1185">Reference proteome</keyword>